<dbReference type="EMBL" id="BK014843">
    <property type="protein sequence ID" value="DAD78445.1"/>
    <property type="molecule type" value="Genomic_DNA"/>
</dbReference>
<evidence type="ECO:0000313" key="1">
    <source>
        <dbReference type="EMBL" id="DAD78445.1"/>
    </source>
</evidence>
<keyword evidence="1" id="KW-0238">DNA-binding</keyword>
<name>A0A8S5M820_9CAUD</name>
<proteinExistence type="predicted"/>
<accession>A0A8S5M820</accession>
<dbReference type="GO" id="GO:0003677">
    <property type="term" value="F:DNA binding"/>
    <property type="evidence" value="ECO:0007669"/>
    <property type="project" value="UniProtKB-KW"/>
</dbReference>
<organism evidence="1">
    <name type="scientific">Siphoviridae sp. ctg5k4</name>
    <dbReference type="NCBI Taxonomy" id="2826418"/>
    <lineage>
        <taxon>Viruses</taxon>
        <taxon>Duplodnaviria</taxon>
        <taxon>Heunggongvirae</taxon>
        <taxon>Uroviricota</taxon>
        <taxon>Caudoviricetes</taxon>
    </lineage>
</organism>
<protein>
    <submittedName>
        <fullName evidence="1">Z DNA-binding protein</fullName>
    </submittedName>
</protein>
<reference evidence="1" key="1">
    <citation type="journal article" date="2021" name="Proc. Natl. Acad. Sci. U.S.A.">
        <title>A Catalog of Tens of Thousands of Viruses from Human Metagenomes Reveals Hidden Associations with Chronic Diseases.</title>
        <authorList>
            <person name="Tisza M.J."/>
            <person name="Buck C.B."/>
        </authorList>
    </citation>
    <scope>NUCLEOTIDE SEQUENCE</scope>
    <source>
        <strain evidence="1">Ctg5k4</strain>
    </source>
</reference>
<sequence>MINMSDYTTEDLWGLSQPGERVSEVIPSWMSKREPLTSKEAHLLNHLPIGSENAKTHSQLKAETGLSRRDFCELVESLRAKKYPIGAIRSHSGGYFVIVSEAERQATIAAYEAQIRRSQTVIRNLKMSALGV</sequence>